<name>A0A1I6QZX1_9RHOB</name>
<sequence>MLHDIDLLRHLCWNVPEVRPVQRENVTDSEAVKSFRRTFRELQVVAMLRFERPAPCVAPLLMFIRVFWAWRHILRSDVRIAAEAIFASQVVWLVRDESARGVCR</sequence>
<keyword evidence="2" id="KW-1185">Reference proteome</keyword>
<dbReference type="AlphaFoldDB" id="A0A1I6QZX1"/>
<evidence type="ECO:0000313" key="2">
    <source>
        <dbReference type="Proteomes" id="UP000199239"/>
    </source>
</evidence>
<proteinExistence type="predicted"/>
<organism evidence="1 2">
    <name type="scientific">Sulfitobacter marinus</name>
    <dbReference type="NCBI Taxonomy" id="394264"/>
    <lineage>
        <taxon>Bacteria</taxon>
        <taxon>Pseudomonadati</taxon>
        <taxon>Pseudomonadota</taxon>
        <taxon>Alphaproteobacteria</taxon>
        <taxon>Rhodobacterales</taxon>
        <taxon>Roseobacteraceae</taxon>
        <taxon>Sulfitobacter</taxon>
    </lineage>
</organism>
<gene>
    <name evidence="1" type="ORF">SAMN04488040_1155</name>
</gene>
<protein>
    <submittedName>
        <fullName evidence="1">Uncharacterized protein</fullName>
    </submittedName>
</protein>
<accession>A0A1I6QZX1</accession>
<evidence type="ECO:0000313" key="1">
    <source>
        <dbReference type="EMBL" id="SFS58041.1"/>
    </source>
</evidence>
<dbReference type="EMBL" id="FPAJ01000001">
    <property type="protein sequence ID" value="SFS58041.1"/>
    <property type="molecule type" value="Genomic_DNA"/>
</dbReference>
<dbReference type="Proteomes" id="UP000199239">
    <property type="component" value="Unassembled WGS sequence"/>
</dbReference>
<reference evidence="2" key="1">
    <citation type="submission" date="2016-10" db="EMBL/GenBank/DDBJ databases">
        <authorList>
            <person name="Varghese N."/>
            <person name="Submissions S."/>
        </authorList>
    </citation>
    <scope>NUCLEOTIDE SEQUENCE [LARGE SCALE GENOMIC DNA]</scope>
    <source>
        <strain evidence="2">DSM 23422</strain>
    </source>
</reference>